<comment type="caution">
    <text evidence="1">The sequence shown here is derived from an EMBL/GenBank/DDBJ whole genome shotgun (WGS) entry which is preliminary data.</text>
</comment>
<accession>A0ABR4B2Z1</accession>
<evidence type="ECO:0000313" key="1">
    <source>
        <dbReference type="EMBL" id="KAL2052224.1"/>
    </source>
</evidence>
<proteinExistence type="predicted"/>
<protein>
    <submittedName>
        <fullName evidence="1">Uncharacterized protein</fullName>
    </submittedName>
</protein>
<dbReference type="EMBL" id="JBHFEH010000028">
    <property type="protein sequence ID" value="KAL2052224.1"/>
    <property type="molecule type" value="Genomic_DNA"/>
</dbReference>
<reference evidence="1 2" key="1">
    <citation type="submission" date="2024-09" db="EMBL/GenBank/DDBJ databases">
        <title>Rethinking Asexuality: The Enigmatic Case of Functional Sexual Genes in Lepraria (Stereocaulaceae).</title>
        <authorList>
            <person name="Doellman M."/>
            <person name="Sun Y."/>
            <person name="Barcenas-Pena A."/>
            <person name="Lumbsch H.T."/>
            <person name="Grewe F."/>
        </authorList>
    </citation>
    <scope>NUCLEOTIDE SEQUENCE [LARGE SCALE GENOMIC DNA]</scope>
    <source>
        <strain evidence="1 2">Grewe 0041</strain>
    </source>
</reference>
<gene>
    <name evidence="1" type="ORF">ABVK25_007383</name>
</gene>
<evidence type="ECO:0000313" key="2">
    <source>
        <dbReference type="Proteomes" id="UP001590951"/>
    </source>
</evidence>
<dbReference type="Proteomes" id="UP001590951">
    <property type="component" value="Unassembled WGS sequence"/>
</dbReference>
<name>A0ABR4B2Z1_9LECA</name>
<keyword evidence="2" id="KW-1185">Reference proteome</keyword>
<sequence>MRASVCLFHLHFHPQDGDVYDRIIAKTTAFCTTTLVTDWISPAPLGVSIGVAGVSIGVAGITHCDPLSHLHSSLPYHLSDWHPKFARGSLSHGQCFATLEDMGIFYVIELSIHPRHGQFAGR</sequence>
<organism evidence="1 2">
    <name type="scientific">Lepraria finkii</name>
    <dbReference type="NCBI Taxonomy" id="1340010"/>
    <lineage>
        <taxon>Eukaryota</taxon>
        <taxon>Fungi</taxon>
        <taxon>Dikarya</taxon>
        <taxon>Ascomycota</taxon>
        <taxon>Pezizomycotina</taxon>
        <taxon>Lecanoromycetes</taxon>
        <taxon>OSLEUM clade</taxon>
        <taxon>Lecanoromycetidae</taxon>
        <taxon>Lecanorales</taxon>
        <taxon>Lecanorineae</taxon>
        <taxon>Stereocaulaceae</taxon>
        <taxon>Lepraria</taxon>
    </lineage>
</organism>